<evidence type="ECO:0000313" key="2">
    <source>
        <dbReference type="EMBL" id="KAH6596260.1"/>
    </source>
</evidence>
<evidence type="ECO:0000256" key="1">
    <source>
        <dbReference type="SAM" id="MobiDB-lite"/>
    </source>
</evidence>
<accession>A0ABQ8FDA6</accession>
<dbReference type="EMBL" id="JAFCIX010000242">
    <property type="protein sequence ID" value="KAH6596260.1"/>
    <property type="molecule type" value="Genomic_DNA"/>
</dbReference>
<name>A0ABQ8FDA6_9FUNG</name>
<evidence type="ECO:0000313" key="3">
    <source>
        <dbReference type="Proteomes" id="UP001648503"/>
    </source>
</evidence>
<protein>
    <submittedName>
        <fullName evidence="2">Uncharacterized protein</fullName>
    </submittedName>
</protein>
<feature type="compositionally biased region" description="Acidic residues" evidence="1">
    <location>
        <begin position="26"/>
        <end position="43"/>
    </location>
</feature>
<reference evidence="2 3" key="1">
    <citation type="submission" date="2021-02" db="EMBL/GenBank/DDBJ databases">
        <title>Variation within the Batrachochytrium salamandrivorans European outbreak.</title>
        <authorList>
            <person name="Kelly M."/>
            <person name="Pasmans F."/>
            <person name="Shea T.P."/>
            <person name="Munoz J.F."/>
            <person name="Carranza S."/>
            <person name="Cuomo C.A."/>
            <person name="Martel A."/>
        </authorList>
    </citation>
    <scope>NUCLEOTIDE SEQUENCE [LARGE SCALE GENOMIC DNA]</scope>
    <source>
        <strain evidence="2 3">AMFP18/2</strain>
    </source>
</reference>
<proteinExistence type="predicted"/>
<gene>
    <name evidence="2" type="ORF">BASA50_005304</name>
</gene>
<organism evidence="2 3">
    <name type="scientific">Batrachochytrium salamandrivorans</name>
    <dbReference type="NCBI Taxonomy" id="1357716"/>
    <lineage>
        <taxon>Eukaryota</taxon>
        <taxon>Fungi</taxon>
        <taxon>Fungi incertae sedis</taxon>
        <taxon>Chytridiomycota</taxon>
        <taxon>Chytridiomycota incertae sedis</taxon>
        <taxon>Chytridiomycetes</taxon>
        <taxon>Rhizophydiales</taxon>
        <taxon>Rhizophydiales incertae sedis</taxon>
        <taxon>Batrachochytrium</taxon>
    </lineage>
</organism>
<sequence>MAENTPSLADAHIVRTYPNDYAPSDTESEGEAQFEVEVEDEEQQSVSTRFEQNQLYMDRQITTTSGETSAWVLEPQTWKTTEGTDVVLIRKPTASNLSHRLLNPFIYRNIQNVGALDDLAALLDTPDDWEVRYNQIVDNGHIIGQMNRFRNLPDDTLEGDIQSGFIVLVGLVAGGLCVDIDPRSETRIIVGGILARYQYDLRSKTDPHFLNTGGLGLIASEAKTHRTFPPGEMWYHSSRGVQTLSALYAFNCPTFLFTQKQWKLFVENRDRNAILTFPYNDNGDHTPHVNSSLVHPMGTTFLKAIVICLLSRRFSLEESMKAVTLEESAPQINETPKKTVVKPKYFDTPERPTRQSARLQTSSRLEFGKKTPSFVSGYANGQPVYTTVRVVPQDIVARIEDDISIQEKKEYTQHSSEATLFE</sequence>
<dbReference type="Proteomes" id="UP001648503">
    <property type="component" value="Unassembled WGS sequence"/>
</dbReference>
<feature type="region of interest" description="Disordered" evidence="1">
    <location>
        <begin position="1"/>
        <end position="44"/>
    </location>
</feature>
<keyword evidence="3" id="KW-1185">Reference proteome</keyword>
<comment type="caution">
    <text evidence="2">The sequence shown here is derived from an EMBL/GenBank/DDBJ whole genome shotgun (WGS) entry which is preliminary data.</text>
</comment>